<feature type="domain" description="RNase H type-1" evidence="1">
    <location>
        <begin position="24"/>
        <end position="94"/>
    </location>
</feature>
<keyword evidence="3" id="KW-1185">Reference proteome</keyword>
<dbReference type="GO" id="GO:0003676">
    <property type="term" value="F:nucleic acid binding"/>
    <property type="evidence" value="ECO:0007669"/>
    <property type="project" value="InterPro"/>
</dbReference>
<dbReference type="AlphaFoldDB" id="B9SA02"/>
<accession>B9SA02</accession>
<proteinExistence type="predicted"/>
<evidence type="ECO:0000313" key="2">
    <source>
        <dbReference type="EMBL" id="EEF39519.1"/>
    </source>
</evidence>
<evidence type="ECO:0000313" key="3">
    <source>
        <dbReference type="Proteomes" id="UP000008311"/>
    </source>
</evidence>
<dbReference type="EMBL" id="EQ973900">
    <property type="protein sequence ID" value="EEF39519.1"/>
    <property type="molecule type" value="Genomic_DNA"/>
</dbReference>
<dbReference type="InterPro" id="IPR002156">
    <property type="entry name" value="RNaseH_domain"/>
</dbReference>
<gene>
    <name evidence="2" type="ORF">RCOM_0180870</name>
</gene>
<evidence type="ECO:0000259" key="1">
    <source>
        <dbReference type="Pfam" id="PF13456"/>
    </source>
</evidence>
<name>B9SA02_RICCO</name>
<dbReference type="Pfam" id="PF13456">
    <property type="entry name" value="RVT_3"/>
    <property type="match status" value="1"/>
</dbReference>
<sequence>MAVPPINPLSRLTRTLQLMTTRTEGLVGIGAVARDFDATVLFSIQKRVVMKWQPDVAEARQLQWQREAINVIQELNFQQLILESDSLDLMNALSVEIPILSAC</sequence>
<reference evidence="3" key="1">
    <citation type="journal article" date="2010" name="Nat. Biotechnol.">
        <title>Draft genome sequence of the oilseed species Ricinus communis.</title>
        <authorList>
            <person name="Chan A.P."/>
            <person name="Crabtree J."/>
            <person name="Zhao Q."/>
            <person name="Lorenzi H."/>
            <person name="Orvis J."/>
            <person name="Puiu D."/>
            <person name="Melake-Berhan A."/>
            <person name="Jones K.M."/>
            <person name="Redman J."/>
            <person name="Chen G."/>
            <person name="Cahoon E.B."/>
            <person name="Gedil M."/>
            <person name="Stanke M."/>
            <person name="Haas B.J."/>
            <person name="Wortman J.R."/>
            <person name="Fraser-Liggett C.M."/>
            <person name="Ravel J."/>
            <person name="Rabinowicz P.D."/>
        </authorList>
    </citation>
    <scope>NUCLEOTIDE SEQUENCE [LARGE SCALE GENOMIC DNA]</scope>
    <source>
        <strain evidence="3">cv. Hale</strain>
    </source>
</reference>
<dbReference type="InParanoid" id="B9SA02"/>
<organism evidence="2 3">
    <name type="scientific">Ricinus communis</name>
    <name type="common">Castor bean</name>
    <dbReference type="NCBI Taxonomy" id="3988"/>
    <lineage>
        <taxon>Eukaryota</taxon>
        <taxon>Viridiplantae</taxon>
        <taxon>Streptophyta</taxon>
        <taxon>Embryophyta</taxon>
        <taxon>Tracheophyta</taxon>
        <taxon>Spermatophyta</taxon>
        <taxon>Magnoliopsida</taxon>
        <taxon>eudicotyledons</taxon>
        <taxon>Gunneridae</taxon>
        <taxon>Pentapetalae</taxon>
        <taxon>rosids</taxon>
        <taxon>fabids</taxon>
        <taxon>Malpighiales</taxon>
        <taxon>Euphorbiaceae</taxon>
        <taxon>Acalyphoideae</taxon>
        <taxon>Acalypheae</taxon>
        <taxon>Ricinus</taxon>
    </lineage>
</organism>
<dbReference type="GO" id="GO:0004523">
    <property type="term" value="F:RNA-DNA hybrid ribonuclease activity"/>
    <property type="evidence" value="ECO:0007669"/>
    <property type="project" value="InterPro"/>
</dbReference>
<protein>
    <recommendedName>
        <fullName evidence="1">RNase H type-1 domain-containing protein</fullName>
    </recommendedName>
</protein>
<dbReference type="Proteomes" id="UP000008311">
    <property type="component" value="Unassembled WGS sequence"/>
</dbReference>